<feature type="transmembrane region" description="Helical" evidence="1">
    <location>
        <begin position="108"/>
        <end position="129"/>
    </location>
</feature>
<organism evidence="2 3">
    <name type="scientific">Dreissena polymorpha</name>
    <name type="common">Zebra mussel</name>
    <name type="synonym">Mytilus polymorpha</name>
    <dbReference type="NCBI Taxonomy" id="45954"/>
    <lineage>
        <taxon>Eukaryota</taxon>
        <taxon>Metazoa</taxon>
        <taxon>Spiralia</taxon>
        <taxon>Lophotrochozoa</taxon>
        <taxon>Mollusca</taxon>
        <taxon>Bivalvia</taxon>
        <taxon>Autobranchia</taxon>
        <taxon>Heteroconchia</taxon>
        <taxon>Euheterodonta</taxon>
        <taxon>Imparidentia</taxon>
        <taxon>Neoheterodontei</taxon>
        <taxon>Myida</taxon>
        <taxon>Dreissenoidea</taxon>
        <taxon>Dreissenidae</taxon>
        <taxon>Dreissena</taxon>
    </lineage>
</organism>
<accession>A0A9D4LGK2</accession>
<reference evidence="2" key="1">
    <citation type="journal article" date="2019" name="bioRxiv">
        <title>The Genome of the Zebra Mussel, Dreissena polymorpha: A Resource for Invasive Species Research.</title>
        <authorList>
            <person name="McCartney M.A."/>
            <person name="Auch B."/>
            <person name="Kono T."/>
            <person name="Mallez S."/>
            <person name="Zhang Y."/>
            <person name="Obille A."/>
            <person name="Becker A."/>
            <person name="Abrahante J.E."/>
            <person name="Garbe J."/>
            <person name="Badalamenti J.P."/>
            <person name="Herman A."/>
            <person name="Mangelson H."/>
            <person name="Liachko I."/>
            <person name="Sullivan S."/>
            <person name="Sone E.D."/>
            <person name="Koren S."/>
            <person name="Silverstein K.A.T."/>
            <person name="Beckman K.B."/>
            <person name="Gohl D.M."/>
        </authorList>
    </citation>
    <scope>NUCLEOTIDE SEQUENCE</scope>
    <source>
        <strain evidence="2">Duluth1</strain>
        <tissue evidence="2">Whole animal</tissue>
    </source>
</reference>
<evidence type="ECO:0000313" key="2">
    <source>
        <dbReference type="EMBL" id="KAH3858277.1"/>
    </source>
</evidence>
<reference evidence="2" key="2">
    <citation type="submission" date="2020-11" db="EMBL/GenBank/DDBJ databases">
        <authorList>
            <person name="McCartney M.A."/>
            <person name="Auch B."/>
            <person name="Kono T."/>
            <person name="Mallez S."/>
            <person name="Becker A."/>
            <person name="Gohl D.M."/>
            <person name="Silverstein K.A.T."/>
            <person name="Koren S."/>
            <person name="Bechman K.B."/>
            <person name="Herman A."/>
            <person name="Abrahante J.E."/>
            <person name="Garbe J."/>
        </authorList>
    </citation>
    <scope>NUCLEOTIDE SEQUENCE</scope>
    <source>
        <strain evidence="2">Duluth1</strain>
        <tissue evidence="2">Whole animal</tissue>
    </source>
</reference>
<name>A0A9D4LGK2_DREPO</name>
<evidence type="ECO:0000256" key="1">
    <source>
        <dbReference type="SAM" id="Phobius"/>
    </source>
</evidence>
<gene>
    <name evidence="2" type="ORF">DPMN_100898</name>
</gene>
<dbReference type="Proteomes" id="UP000828390">
    <property type="component" value="Unassembled WGS sequence"/>
</dbReference>
<comment type="caution">
    <text evidence="2">The sequence shown here is derived from an EMBL/GenBank/DDBJ whole genome shotgun (WGS) entry which is preliminary data.</text>
</comment>
<keyword evidence="1" id="KW-1133">Transmembrane helix</keyword>
<keyword evidence="1" id="KW-0472">Membrane</keyword>
<keyword evidence="3" id="KW-1185">Reference proteome</keyword>
<keyword evidence="1" id="KW-0812">Transmembrane</keyword>
<dbReference type="AlphaFoldDB" id="A0A9D4LGK2"/>
<sequence length="132" mass="15506">MPTSHHRNTKDLSAGWHFLYKYYKGAIRHVPSPSFEHYINLPTSQHPNTEDLSADWHFLYKYYNGTIRHVFSPSYRTLHLTTKDQNEQLRLETGRLHSSEHCVLSSDLQFFSFICHTYTFLMLCPIIVISSG</sequence>
<proteinExistence type="predicted"/>
<evidence type="ECO:0000313" key="3">
    <source>
        <dbReference type="Proteomes" id="UP000828390"/>
    </source>
</evidence>
<protein>
    <submittedName>
        <fullName evidence="2">Uncharacterized protein</fullName>
    </submittedName>
</protein>
<dbReference type="EMBL" id="JAIWYP010000003">
    <property type="protein sequence ID" value="KAH3858277.1"/>
    <property type="molecule type" value="Genomic_DNA"/>
</dbReference>